<dbReference type="InterPro" id="IPR011989">
    <property type="entry name" value="ARM-like"/>
</dbReference>
<feature type="domain" description="SCD" evidence="2">
    <location>
        <begin position="175"/>
        <end position="245"/>
    </location>
</feature>
<dbReference type="PANTHER" id="PTHR11199:SF0">
    <property type="entry name" value="LD34181P-RELATED"/>
    <property type="match status" value="1"/>
</dbReference>
<dbReference type="GO" id="GO:0003682">
    <property type="term" value="F:chromatin binding"/>
    <property type="evidence" value="ECO:0007669"/>
    <property type="project" value="TreeGrafter"/>
</dbReference>
<dbReference type="AlphaFoldDB" id="A0A914P879"/>
<dbReference type="InterPro" id="IPR020839">
    <property type="entry name" value="SCD"/>
</dbReference>
<protein>
    <submittedName>
        <fullName evidence="4">SCD domain-containing protein</fullName>
    </submittedName>
</protein>
<dbReference type="GO" id="GO:0008278">
    <property type="term" value="C:cohesin complex"/>
    <property type="evidence" value="ECO:0007669"/>
    <property type="project" value="TreeGrafter"/>
</dbReference>
<keyword evidence="3" id="KW-1185">Reference proteome</keyword>
<evidence type="ECO:0000259" key="2">
    <source>
        <dbReference type="PROSITE" id="PS51425"/>
    </source>
</evidence>
<sequence>MDEFFVRRLDPNQMQVIAREWRRRFQGQKQRAVNELAKFFVKVCGAEVDIEESDLTDDEAKVVLITRIEDEMQGKPEVFANGDMSTSDFQVNLSRFFIQWTKAVVPEVFVDPICETFYEFLIDLSECGAQSVRLTATIALAKIGTELLATCLTLHGSRHLQELRTFSRDIVSRVFALRYIDGSWRVRLVIMKELAIWFSQYSNAISSETLLKYVCCNLTDPASQIRNECASILNDFVSRIHHWLL</sequence>
<dbReference type="GO" id="GO:0000785">
    <property type="term" value="C:chromatin"/>
    <property type="evidence" value="ECO:0007669"/>
    <property type="project" value="TreeGrafter"/>
</dbReference>
<reference evidence="4" key="1">
    <citation type="submission" date="2022-11" db="UniProtKB">
        <authorList>
            <consortium name="WormBaseParasite"/>
        </authorList>
    </citation>
    <scope>IDENTIFICATION</scope>
</reference>
<dbReference type="PROSITE" id="PS51425">
    <property type="entry name" value="SCD"/>
    <property type="match status" value="1"/>
</dbReference>
<comment type="similarity">
    <text evidence="1">Belongs to the SCC3 family.</text>
</comment>
<dbReference type="PANTHER" id="PTHR11199">
    <property type="entry name" value="STROMAL ANTIGEN"/>
    <property type="match status" value="1"/>
</dbReference>
<dbReference type="GO" id="GO:0007062">
    <property type="term" value="P:sister chromatid cohesion"/>
    <property type="evidence" value="ECO:0007669"/>
    <property type="project" value="TreeGrafter"/>
</dbReference>
<dbReference type="Gene3D" id="1.25.10.10">
    <property type="entry name" value="Leucine-rich Repeat Variant"/>
    <property type="match status" value="1"/>
</dbReference>
<evidence type="ECO:0000313" key="3">
    <source>
        <dbReference type="Proteomes" id="UP000887578"/>
    </source>
</evidence>
<evidence type="ECO:0000313" key="4">
    <source>
        <dbReference type="WBParaSite" id="PDA_v2.g14249.t1"/>
    </source>
</evidence>
<evidence type="ECO:0000256" key="1">
    <source>
        <dbReference type="ARBA" id="ARBA00005486"/>
    </source>
</evidence>
<dbReference type="GO" id="GO:0005634">
    <property type="term" value="C:nucleus"/>
    <property type="evidence" value="ECO:0007669"/>
    <property type="project" value="TreeGrafter"/>
</dbReference>
<accession>A0A914P879</accession>
<name>A0A914P879_9BILA</name>
<organism evidence="3 4">
    <name type="scientific">Panagrolaimus davidi</name>
    <dbReference type="NCBI Taxonomy" id="227884"/>
    <lineage>
        <taxon>Eukaryota</taxon>
        <taxon>Metazoa</taxon>
        <taxon>Ecdysozoa</taxon>
        <taxon>Nematoda</taxon>
        <taxon>Chromadorea</taxon>
        <taxon>Rhabditida</taxon>
        <taxon>Tylenchina</taxon>
        <taxon>Panagrolaimomorpha</taxon>
        <taxon>Panagrolaimoidea</taxon>
        <taxon>Panagrolaimidae</taxon>
        <taxon>Panagrolaimus</taxon>
    </lineage>
</organism>
<dbReference type="Proteomes" id="UP000887578">
    <property type="component" value="Unplaced"/>
</dbReference>
<dbReference type="WBParaSite" id="PDA_v2.g14249.t1">
    <property type="protein sequence ID" value="PDA_v2.g14249.t1"/>
    <property type="gene ID" value="PDA_v2.g14249"/>
</dbReference>
<dbReference type="InterPro" id="IPR016024">
    <property type="entry name" value="ARM-type_fold"/>
</dbReference>
<dbReference type="InterPro" id="IPR039662">
    <property type="entry name" value="Cohesin_Scc3/SA"/>
</dbReference>
<proteinExistence type="inferred from homology"/>
<dbReference type="Pfam" id="PF21581">
    <property type="entry name" value="SCD"/>
    <property type="match status" value="1"/>
</dbReference>
<dbReference type="SUPFAM" id="SSF48371">
    <property type="entry name" value="ARM repeat"/>
    <property type="match status" value="1"/>
</dbReference>